<dbReference type="PANTHER" id="PTHR47765:SF2">
    <property type="entry name" value="EXONUCLEASE MUT-7 HOMOLOG"/>
    <property type="match status" value="1"/>
</dbReference>
<dbReference type="Gene3D" id="3.30.420.10">
    <property type="entry name" value="Ribonuclease H-like superfamily/Ribonuclease H"/>
    <property type="match status" value="1"/>
</dbReference>
<feature type="compositionally biased region" description="Polar residues" evidence="4">
    <location>
        <begin position="566"/>
        <end position="576"/>
    </location>
</feature>
<evidence type="ECO:0000256" key="1">
    <source>
        <dbReference type="ARBA" id="ARBA00022722"/>
    </source>
</evidence>
<feature type="non-terminal residue" evidence="6">
    <location>
        <position position="1"/>
    </location>
</feature>
<dbReference type="OrthoDB" id="18193at2759"/>
<evidence type="ECO:0000256" key="4">
    <source>
        <dbReference type="SAM" id="MobiDB-lite"/>
    </source>
</evidence>
<evidence type="ECO:0000259" key="5">
    <source>
        <dbReference type="SMART" id="SM00474"/>
    </source>
</evidence>
<dbReference type="AlphaFoldDB" id="A0A7L4DAT8"/>
<accession>A0A7L4DAT8</accession>
<dbReference type="Pfam" id="PF01927">
    <property type="entry name" value="Mut7-C"/>
    <property type="match status" value="1"/>
</dbReference>
<keyword evidence="1" id="KW-0540">Nuclease</keyword>
<organism evidence="6 7">
    <name type="scientific">Eurystomus gularis</name>
    <dbReference type="NCBI Taxonomy" id="325343"/>
    <lineage>
        <taxon>Eukaryota</taxon>
        <taxon>Metazoa</taxon>
        <taxon>Chordata</taxon>
        <taxon>Craniata</taxon>
        <taxon>Vertebrata</taxon>
        <taxon>Euteleostomi</taxon>
        <taxon>Archelosauria</taxon>
        <taxon>Archosauria</taxon>
        <taxon>Dinosauria</taxon>
        <taxon>Saurischia</taxon>
        <taxon>Theropoda</taxon>
        <taxon>Coelurosauria</taxon>
        <taxon>Aves</taxon>
        <taxon>Neognathae</taxon>
        <taxon>Neoaves</taxon>
        <taxon>Telluraves</taxon>
        <taxon>Coraciimorphae</taxon>
        <taxon>Coraciiformes</taxon>
        <taxon>Coraciidae</taxon>
        <taxon>Eurystomus</taxon>
    </lineage>
</organism>
<dbReference type="InterPro" id="IPR052408">
    <property type="entry name" value="Exonuclease_MUT-7-like"/>
</dbReference>
<evidence type="ECO:0000313" key="7">
    <source>
        <dbReference type="Proteomes" id="UP000541249"/>
    </source>
</evidence>
<keyword evidence="7" id="KW-1185">Reference proteome</keyword>
<gene>
    <name evidence="6" type="primary">Exd3</name>
    <name evidence="6" type="ORF">EURGUL_R03127</name>
</gene>
<dbReference type="PANTHER" id="PTHR47765">
    <property type="entry name" value="3'-5' EXONUCLEASE DOMAIN-CONTAINING PROTEIN"/>
    <property type="match status" value="1"/>
</dbReference>
<dbReference type="InterPro" id="IPR002562">
    <property type="entry name" value="3'-5'_exonuclease_dom"/>
</dbReference>
<dbReference type="EMBL" id="VZZY01011264">
    <property type="protein sequence ID" value="NXW58927.1"/>
    <property type="molecule type" value="Genomic_DNA"/>
</dbReference>
<keyword evidence="3 6" id="KW-0269">Exonuclease</keyword>
<dbReference type="SUPFAM" id="SSF53098">
    <property type="entry name" value="Ribonuclease H-like"/>
    <property type="match status" value="1"/>
</dbReference>
<dbReference type="InterPro" id="IPR036397">
    <property type="entry name" value="RNaseH_sf"/>
</dbReference>
<name>A0A7L4DAT8_9AVES</name>
<sequence>VSRQLKEEIRRGFAGLEDPLAGLLDMLEGSSDWKGKGHSLGYYITTELELWIKEHPAVQQSGIKLKKLQARVLGILAQCPANLLDPLISIYQLHTADRNYLLEHVSHLHHKGDYKEAAILSIKLKLQPDQDVEKMCTPLLLQDKTNLVEDYVGEYPELQSKLLHILDAWCEPCFNIRDITRQYQGLSRYKPDKFNRKMLSKLIFRLLDRFNVDPALCPNVVNQRHLRTLNYLFYKRFVEKTMTQENWADHVQSTVGENRWLQGHLIQLLISYCGLNTAARWAQRYNLPKEMLPCGVADELQKLQVQERVEEATKADNYEESKKKDYYQLPVPRANIHFLQTWEETLQCWEKVLRPGQVVGIDMEWRPSFGMVGKPRVSLLQIALKDEVFLLDLPQLLEQAETEGGKEKLSHFIQLLYSDGAITKLGYGMSGDLSSLAATCSALKDMDKQARGVVDLLTVDKQKVDVLSPEQSYEDRRFRQPEKGLSLLVQHVLGKPLDKTEQLSNWEKRPLREEQILYAASDAYCLLEIYEKLCKDPASFGLSSDLTKSLVGKPSIKSSAEKQLNKQEVPSPSGQQCKGCKKETSCAPAPISPKEFSVVCDNMLQGLGRYLRCLGVDVRMLENDDDHRKAAEIARQEGRVILTSGLPYQTLQSQVGEGRCFSVNCSEKAKEQALQVLKHFNVQVSLTDIFSRCQ</sequence>
<protein>
    <submittedName>
        <fullName evidence="6">MUT7 Exonuclease</fullName>
    </submittedName>
</protein>
<dbReference type="FunFam" id="3.30.420.10:FF:000074">
    <property type="entry name" value="exonuclease mut-7 homolog isoform X2"/>
    <property type="match status" value="1"/>
</dbReference>
<reference evidence="6 7" key="1">
    <citation type="submission" date="2019-09" db="EMBL/GenBank/DDBJ databases">
        <title>Bird 10,000 Genomes (B10K) Project - Family phase.</title>
        <authorList>
            <person name="Zhang G."/>
        </authorList>
    </citation>
    <scope>NUCLEOTIDE SEQUENCE [LARGE SCALE GENOMIC DNA]</scope>
    <source>
        <strain evidence="6">B10K-DU-002-51</strain>
        <tissue evidence="6">Muscle</tissue>
    </source>
</reference>
<dbReference type="GO" id="GO:0003676">
    <property type="term" value="F:nucleic acid binding"/>
    <property type="evidence" value="ECO:0007669"/>
    <property type="project" value="InterPro"/>
</dbReference>
<dbReference type="GO" id="GO:0006139">
    <property type="term" value="P:nucleobase-containing compound metabolic process"/>
    <property type="evidence" value="ECO:0007669"/>
    <property type="project" value="InterPro"/>
</dbReference>
<evidence type="ECO:0000313" key="6">
    <source>
        <dbReference type="EMBL" id="NXW58927.1"/>
    </source>
</evidence>
<dbReference type="InterPro" id="IPR002782">
    <property type="entry name" value="Mut7-C_RNAse_dom"/>
</dbReference>
<dbReference type="GO" id="GO:0008408">
    <property type="term" value="F:3'-5' exonuclease activity"/>
    <property type="evidence" value="ECO:0007669"/>
    <property type="project" value="InterPro"/>
</dbReference>
<comment type="caution">
    <text evidence="6">The sequence shown here is derived from an EMBL/GenBank/DDBJ whole genome shotgun (WGS) entry which is preliminary data.</text>
</comment>
<dbReference type="Proteomes" id="UP000541249">
    <property type="component" value="Unassembled WGS sequence"/>
</dbReference>
<dbReference type="Pfam" id="PF01612">
    <property type="entry name" value="DNA_pol_A_exo1"/>
    <property type="match status" value="1"/>
</dbReference>
<feature type="domain" description="3'-5' exonuclease" evidence="5">
    <location>
        <begin position="336"/>
        <end position="538"/>
    </location>
</feature>
<dbReference type="SMART" id="SM00474">
    <property type="entry name" value="35EXOc"/>
    <property type="match status" value="1"/>
</dbReference>
<evidence type="ECO:0000256" key="2">
    <source>
        <dbReference type="ARBA" id="ARBA00022801"/>
    </source>
</evidence>
<dbReference type="InterPro" id="IPR037432">
    <property type="entry name" value="Mut-7_DEDDy_dom"/>
</dbReference>
<proteinExistence type="predicted"/>
<evidence type="ECO:0000256" key="3">
    <source>
        <dbReference type="ARBA" id="ARBA00022839"/>
    </source>
</evidence>
<feature type="non-terminal residue" evidence="6">
    <location>
        <position position="694"/>
    </location>
</feature>
<dbReference type="InterPro" id="IPR012337">
    <property type="entry name" value="RNaseH-like_sf"/>
</dbReference>
<feature type="region of interest" description="Disordered" evidence="4">
    <location>
        <begin position="559"/>
        <end position="580"/>
    </location>
</feature>
<dbReference type="CDD" id="cd06146">
    <property type="entry name" value="mut-7_like_exo"/>
    <property type="match status" value="1"/>
</dbReference>
<keyword evidence="2" id="KW-0378">Hydrolase</keyword>